<dbReference type="AlphaFoldDB" id="A0A7J4X4F2"/>
<evidence type="ECO:0000313" key="3">
    <source>
        <dbReference type="Proteomes" id="UP000436911"/>
    </source>
</evidence>
<dbReference type="Proteomes" id="UP000436911">
    <property type="component" value="Unassembled WGS sequence"/>
</dbReference>
<dbReference type="EMBL" id="QUSG01000006">
    <property type="protein sequence ID" value="KAA3527041.1"/>
    <property type="molecule type" value="Genomic_DNA"/>
</dbReference>
<sequence>MMQQATGIKQTMTAPSHVEGVPDSPIGIKQAIKFHYFVQSPISTSDERLMAIKPSARQDS</sequence>
<organism evidence="2 3">
    <name type="scientific">Agrobacterium vitis</name>
    <name type="common">Rhizobium vitis</name>
    <dbReference type="NCBI Taxonomy" id="373"/>
    <lineage>
        <taxon>Bacteria</taxon>
        <taxon>Pseudomonadati</taxon>
        <taxon>Pseudomonadota</taxon>
        <taxon>Alphaproteobacteria</taxon>
        <taxon>Hyphomicrobiales</taxon>
        <taxon>Rhizobiaceae</taxon>
        <taxon>Rhizobium/Agrobacterium group</taxon>
        <taxon>Agrobacterium</taxon>
    </lineage>
</organism>
<evidence type="ECO:0000313" key="2">
    <source>
        <dbReference type="EMBL" id="KAA3527041.1"/>
    </source>
</evidence>
<proteinExistence type="predicted"/>
<accession>A0A7J4X4F2</accession>
<feature type="compositionally biased region" description="Polar residues" evidence="1">
    <location>
        <begin position="1"/>
        <end position="14"/>
    </location>
</feature>
<dbReference type="RefSeq" id="WP_149916791.1">
    <property type="nucleotide sequence ID" value="NZ_QUSG01000006.1"/>
</dbReference>
<feature type="region of interest" description="Disordered" evidence="1">
    <location>
        <begin position="1"/>
        <end position="21"/>
    </location>
</feature>
<reference evidence="2 3" key="1">
    <citation type="submission" date="2018-08" db="EMBL/GenBank/DDBJ databases">
        <title>Genome sequencing of Agrobacterium vitis strain ICMP 10754.</title>
        <authorList>
            <person name="Visnovsky S.B."/>
            <person name="Pitman A.R."/>
        </authorList>
    </citation>
    <scope>NUCLEOTIDE SEQUENCE [LARGE SCALE GENOMIC DNA]</scope>
    <source>
        <strain evidence="2 3">ICMP 10754</strain>
    </source>
</reference>
<gene>
    <name evidence="2" type="ORF">DXT89_13990</name>
</gene>
<comment type="caution">
    <text evidence="2">The sequence shown here is derived from an EMBL/GenBank/DDBJ whole genome shotgun (WGS) entry which is preliminary data.</text>
</comment>
<name>A0A7J4X4F2_AGRVI</name>
<evidence type="ECO:0000256" key="1">
    <source>
        <dbReference type="SAM" id="MobiDB-lite"/>
    </source>
</evidence>
<protein>
    <submittedName>
        <fullName evidence="2">Uncharacterized protein</fullName>
    </submittedName>
</protein>